<dbReference type="Pfam" id="PF01535">
    <property type="entry name" value="PPR"/>
    <property type="match status" value="3"/>
</dbReference>
<feature type="repeat" description="PPR" evidence="2">
    <location>
        <begin position="105"/>
        <end position="139"/>
    </location>
</feature>
<dbReference type="AlphaFoldDB" id="A0AAQ3KZM6"/>
<organism evidence="3 4">
    <name type="scientific">Canna indica</name>
    <name type="common">Indian-shot</name>
    <dbReference type="NCBI Taxonomy" id="4628"/>
    <lineage>
        <taxon>Eukaryota</taxon>
        <taxon>Viridiplantae</taxon>
        <taxon>Streptophyta</taxon>
        <taxon>Embryophyta</taxon>
        <taxon>Tracheophyta</taxon>
        <taxon>Spermatophyta</taxon>
        <taxon>Magnoliopsida</taxon>
        <taxon>Liliopsida</taxon>
        <taxon>Zingiberales</taxon>
        <taxon>Cannaceae</taxon>
        <taxon>Canna</taxon>
    </lineage>
</organism>
<dbReference type="InterPro" id="IPR002885">
    <property type="entry name" value="PPR_rpt"/>
</dbReference>
<evidence type="ECO:0000313" key="3">
    <source>
        <dbReference type="EMBL" id="WOL17937.1"/>
    </source>
</evidence>
<evidence type="ECO:0000313" key="4">
    <source>
        <dbReference type="Proteomes" id="UP001327560"/>
    </source>
</evidence>
<gene>
    <name evidence="3" type="ORF">Cni_G26730</name>
</gene>
<dbReference type="FunFam" id="1.25.40.10:FF:000285">
    <property type="entry name" value="Pentatricopeptide repeat-containing protein, chloroplastic"/>
    <property type="match status" value="1"/>
</dbReference>
<dbReference type="NCBIfam" id="TIGR00756">
    <property type="entry name" value="PPR"/>
    <property type="match status" value="3"/>
</dbReference>
<feature type="repeat" description="PPR" evidence="2">
    <location>
        <begin position="206"/>
        <end position="240"/>
    </location>
</feature>
<dbReference type="Proteomes" id="UP001327560">
    <property type="component" value="Chromosome 8"/>
</dbReference>
<dbReference type="InterPro" id="IPR046848">
    <property type="entry name" value="E_motif"/>
</dbReference>
<feature type="repeat" description="PPR" evidence="2">
    <location>
        <begin position="302"/>
        <end position="332"/>
    </location>
</feature>
<dbReference type="InterPro" id="IPR011990">
    <property type="entry name" value="TPR-like_helical_dom_sf"/>
</dbReference>
<feature type="repeat" description="PPR" evidence="2">
    <location>
        <begin position="445"/>
        <end position="479"/>
    </location>
</feature>
<dbReference type="GO" id="GO:0009451">
    <property type="term" value="P:RNA modification"/>
    <property type="evidence" value="ECO:0007669"/>
    <property type="project" value="InterPro"/>
</dbReference>
<accession>A0AAQ3KZM6</accession>
<dbReference type="PANTHER" id="PTHR47926:SF417">
    <property type="entry name" value="PENTACOTRIPEPTIDE-REPEAT REGION OF PRORP DOMAIN-CONTAINING PROTEIN"/>
    <property type="match status" value="1"/>
</dbReference>
<keyword evidence="1" id="KW-0677">Repeat</keyword>
<dbReference type="Pfam" id="PF13041">
    <property type="entry name" value="PPR_2"/>
    <property type="match status" value="2"/>
</dbReference>
<reference evidence="3 4" key="1">
    <citation type="submission" date="2023-10" db="EMBL/GenBank/DDBJ databases">
        <title>Chromosome-scale genome assembly provides insights into flower coloration mechanisms of Canna indica.</title>
        <authorList>
            <person name="Li C."/>
        </authorList>
    </citation>
    <scope>NUCLEOTIDE SEQUENCE [LARGE SCALE GENOMIC DNA]</scope>
    <source>
        <tissue evidence="3">Flower</tissue>
    </source>
</reference>
<evidence type="ECO:0000256" key="2">
    <source>
        <dbReference type="PROSITE-ProRule" id="PRU00708"/>
    </source>
</evidence>
<proteinExistence type="predicted"/>
<dbReference type="EMBL" id="CP136897">
    <property type="protein sequence ID" value="WOL17937.1"/>
    <property type="molecule type" value="Genomic_DNA"/>
</dbReference>
<keyword evidence="4" id="KW-1185">Reference proteome</keyword>
<sequence>MKRSRSVISRVLSQPAPLPSLASHLDDVRLFRHAHCRGVLSDDVFPPVLAACRFSPSLSCQVHALMVKTSANLHPVPATALLDAYSRCGLLNNALDVFDGMALRDTVAWNTLISCLVRHGLAADAVSNFRSMAEDGVAFTGFTLCSVLKACASLCAIRLGKQIHAWVIGDGDGSVIMATALIDFYSGCGMIQDAFDVFRGLNCEKDVAIYNSLISACIENRQFKEAFSILRMMKPNEVTLTCALSACSESLNLTYGKEVHCVMIRHGFDSDATLCNAVINLYAKCGEVTSGRSAFELIPRKNVVSWTSIIEAYGSHGHGIEAWKLFRKMVEEESNNVSPNAVTFLSVLSACGHSGLVNEGRECFFAMSNKYGLNPGPEHYACFIYLLGRAGRIEEAWDLYYNLSLDSNKLNSAVSIAMLNACKANMDLVRGEQVAKHLMEQDAENPGSYILLSNFYAAAGKWEKAESLRRLMRERQLKKEVGNSQFDVMCCS</sequence>
<dbReference type="Gene3D" id="1.25.40.10">
    <property type="entry name" value="Tetratricopeptide repeat domain"/>
    <property type="match status" value="4"/>
</dbReference>
<dbReference type="Pfam" id="PF20431">
    <property type="entry name" value="E_motif"/>
    <property type="match status" value="1"/>
</dbReference>
<name>A0AAQ3KZM6_9LILI</name>
<dbReference type="FunFam" id="1.25.40.10:FF:000090">
    <property type="entry name" value="Pentatricopeptide repeat-containing protein, chloroplastic"/>
    <property type="match status" value="1"/>
</dbReference>
<dbReference type="GO" id="GO:0003723">
    <property type="term" value="F:RNA binding"/>
    <property type="evidence" value="ECO:0007669"/>
    <property type="project" value="InterPro"/>
</dbReference>
<dbReference type="PROSITE" id="PS51375">
    <property type="entry name" value="PPR"/>
    <property type="match status" value="4"/>
</dbReference>
<dbReference type="InterPro" id="IPR046960">
    <property type="entry name" value="PPR_At4g14850-like_plant"/>
</dbReference>
<evidence type="ECO:0000256" key="1">
    <source>
        <dbReference type="ARBA" id="ARBA00022737"/>
    </source>
</evidence>
<protein>
    <recommendedName>
        <fullName evidence="5">Pentatricopeptide repeat-containing protein</fullName>
    </recommendedName>
</protein>
<evidence type="ECO:0008006" key="5">
    <source>
        <dbReference type="Google" id="ProtNLM"/>
    </source>
</evidence>
<dbReference type="PANTHER" id="PTHR47926">
    <property type="entry name" value="PENTATRICOPEPTIDE REPEAT-CONTAINING PROTEIN"/>
    <property type="match status" value="1"/>
</dbReference>